<accession>L8EC82</accession>
<proteinExistence type="predicted"/>
<dbReference type="AlphaFoldDB" id="L8EC82"/>
<dbReference type="ChiTaRS" id="DENND1B">
    <property type="organism name" value="human"/>
</dbReference>
<reference evidence="1" key="1">
    <citation type="journal article" date="2013" name="PLoS ONE">
        <title>Direct detection of alternative open reading frames translation products in human significantly expands the proteome.</title>
        <authorList>
            <person name="Vanderperre B."/>
            <person name="Lucier J.-F."/>
            <person name="Motard J."/>
            <person name="Tremblay G."/>
            <person name="Vanderperre S."/>
            <person name="Wisztorski M."/>
            <person name="Salzet M."/>
            <person name="Boisvert F.-M."/>
            <person name="Roucou X."/>
        </authorList>
    </citation>
    <scope>NUCLEOTIDE SEQUENCE</scope>
</reference>
<evidence type="ECO:0000313" key="1">
    <source>
        <dbReference type="EMBL" id="CCQ43112.1"/>
    </source>
</evidence>
<dbReference type="EMBL" id="HF583615">
    <property type="protein sequence ID" value="CCQ43112.1"/>
    <property type="molecule type" value="Genomic_DNA"/>
</dbReference>
<sequence>MVLYMMMKMMMTLKEQASYLLKMVKKLLLISMRVMTLLKQE</sequence>
<organism evidence="1">
    <name type="scientific">Homo sapiens</name>
    <name type="common">Human</name>
    <dbReference type="NCBI Taxonomy" id="9606"/>
    <lineage>
        <taxon>Eukaryota</taxon>
        <taxon>Metazoa</taxon>
        <taxon>Chordata</taxon>
        <taxon>Craniata</taxon>
        <taxon>Vertebrata</taxon>
        <taxon>Euteleostomi</taxon>
        <taxon>Mammalia</taxon>
        <taxon>Eutheria</taxon>
        <taxon>Euarchontoglires</taxon>
        <taxon>Primates</taxon>
        <taxon>Haplorrhini</taxon>
        <taxon>Catarrhini</taxon>
        <taxon>Hominidae</taxon>
        <taxon>Homo</taxon>
    </lineage>
</organism>
<gene>
    <name evidence="1" type="primary">DENND1B</name>
</gene>
<dbReference type="OrthoDB" id="206724at2759"/>
<protein>
    <submittedName>
        <fullName evidence="1">Alternative protein DENND1B</fullName>
    </submittedName>
</protein>
<name>L8EC82_HUMAN</name>